<comment type="caution">
    <text evidence="10">The sequence shown here is derived from an EMBL/GenBank/DDBJ whole genome shotgun (WGS) entry which is preliminary data.</text>
</comment>
<evidence type="ECO:0000256" key="1">
    <source>
        <dbReference type="ARBA" id="ARBA00004651"/>
    </source>
</evidence>
<gene>
    <name evidence="10" type="ORF">ACFSC9_01550</name>
</gene>
<dbReference type="PANTHER" id="PTHR11040:SF211">
    <property type="entry name" value="ZINC TRANSPORTER ZIP11"/>
    <property type="match status" value="1"/>
</dbReference>
<keyword evidence="11" id="KW-1185">Reference proteome</keyword>
<dbReference type="Pfam" id="PF02535">
    <property type="entry name" value="Zip"/>
    <property type="match status" value="1"/>
</dbReference>
<dbReference type="Proteomes" id="UP001597233">
    <property type="component" value="Unassembled WGS sequence"/>
</dbReference>
<keyword evidence="3" id="KW-1003">Cell membrane</keyword>
<feature type="transmembrane region" description="Helical" evidence="9">
    <location>
        <begin position="190"/>
        <end position="215"/>
    </location>
</feature>
<evidence type="ECO:0000256" key="9">
    <source>
        <dbReference type="SAM" id="Phobius"/>
    </source>
</evidence>
<feature type="transmembrane region" description="Helical" evidence="9">
    <location>
        <begin position="264"/>
        <end position="286"/>
    </location>
</feature>
<keyword evidence="6 9" id="KW-1133">Transmembrane helix</keyword>
<reference evidence="11" key="1">
    <citation type="journal article" date="2019" name="Int. J. Syst. Evol. Microbiol.">
        <title>The Global Catalogue of Microorganisms (GCM) 10K type strain sequencing project: providing services to taxonomists for standard genome sequencing and annotation.</title>
        <authorList>
            <consortium name="The Broad Institute Genomics Platform"/>
            <consortium name="The Broad Institute Genome Sequencing Center for Infectious Disease"/>
            <person name="Wu L."/>
            <person name="Ma J."/>
        </authorList>
    </citation>
    <scope>NUCLEOTIDE SEQUENCE [LARGE SCALE GENOMIC DNA]</scope>
    <source>
        <strain evidence="11">CCUG 54950</strain>
    </source>
</reference>
<feature type="transmembrane region" description="Helical" evidence="9">
    <location>
        <begin position="235"/>
        <end position="257"/>
    </location>
</feature>
<dbReference type="EMBL" id="JBHUEH010000006">
    <property type="protein sequence ID" value="MFD1884207.1"/>
    <property type="molecule type" value="Genomic_DNA"/>
</dbReference>
<evidence type="ECO:0000256" key="8">
    <source>
        <dbReference type="SAM" id="MobiDB-lite"/>
    </source>
</evidence>
<feature type="transmembrane region" description="Helical" evidence="9">
    <location>
        <begin position="292"/>
        <end position="310"/>
    </location>
</feature>
<feature type="transmembrane region" description="Helical" evidence="9">
    <location>
        <begin position="61"/>
        <end position="82"/>
    </location>
</feature>
<evidence type="ECO:0000256" key="3">
    <source>
        <dbReference type="ARBA" id="ARBA00022475"/>
    </source>
</evidence>
<keyword evidence="7 9" id="KW-0472">Membrane</keyword>
<feature type="compositionally biased region" description="Low complexity" evidence="8">
    <location>
        <begin position="117"/>
        <end position="138"/>
    </location>
</feature>
<proteinExistence type="inferred from homology"/>
<evidence type="ECO:0000313" key="11">
    <source>
        <dbReference type="Proteomes" id="UP001597233"/>
    </source>
</evidence>
<dbReference type="PANTHER" id="PTHR11040">
    <property type="entry name" value="ZINC/IRON TRANSPORTER"/>
    <property type="match status" value="1"/>
</dbReference>
<protein>
    <submittedName>
        <fullName evidence="10">ZIP family metal transporter</fullName>
    </submittedName>
</protein>
<organism evidence="10 11">
    <name type="scientific">Paenibacillus wenxiniae</name>
    <dbReference type="NCBI Taxonomy" id="1636843"/>
    <lineage>
        <taxon>Bacteria</taxon>
        <taxon>Bacillati</taxon>
        <taxon>Bacillota</taxon>
        <taxon>Bacilli</taxon>
        <taxon>Bacillales</taxon>
        <taxon>Paenibacillaceae</taxon>
        <taxon>Paenibacillus</taxon>
    </lineage>
</organism>
<keyword evidence="5" id="KW-0862">Zinc</keyword>
<accession>A0ABW4RDI9</accession>
<feature type="transmembrane region" description="Helical" evidence="9">
    <location>
        <begin position="31"/>
        <end position="49"/>
    </location>
</feature>
<evidence type="ECO:0000313" key="10">
    <source>
        <dbReference type="EMBL" id="MFD1884207.1"/>
    </source>
</evidence>
<evidence type="ECO:0000256" key="7">
    <source>
        <dbReference type="ARBA" id="ARBA00023136"/>
    </source>
</evidence>
<evidence type="ECO:0000256" key="6">
    <source>
        <dbReference type="ARBA" id="ARBA00022989"/>
    </source>
</evidence>
<name>A0ABW4RDI9_9BACL</name>
<feature type="compositionally biased region" description="Polar residues" evidence="8">
    <location>
        <begin position="100"/>
        <end position="109"/>
    </location>
</feature>
<keyword evidence="4 9" id="KW-0812">Transmembrane</keyword>
<dbReference type="InterPro" id="IPR003689">
    <property type="entry name" value="ZIP"/>
</dbReference>
<evidence type="ECO:0000256" key="2">
    <source>
        <dbReference type="ARBA" id="ARBA00006939"/>
    </source>
</evidence>
<dbReference type="RefSeq" id="WP_347326927.1">
    <property type="nucleotide sequence ID" value="NZ_JBCGUH010000017.1"/>
</dbReference>
<comment type="subcellular location">
    <subcellularLocation>
        <location evidence="1">Cell membrane</location>
        <topology evidence="1">Multi-pass membrane protein</topology>
    </subcellularLocation>
</comment>
<feature type="region of interest" description="Disordered" evidence="8">
    <location>
        <begin position="100"/>
        <end position="173"/>
    </location>
</feature>
<evidence type="ECO:0000256" key="5">
    <source>
        <dbReference type="ARBA" id="ARBA00022833"/>
    </source>
</evidence>
<sequence length="312" mass="32153">MWGALMWGAIAGSAVLLGAVVAAFFKIPKKIIGWIMAFGTGTLIGAASFELLEDAIEDGGLAATAIGFLVGAVVYTIFDLYVSSKGGANRKRSYMMKQAISPTSDQGTGKQIDEQADSASTSQQATSQTNSSQLASNAHRGTTGAVQAHTHDQGKQTDSSHSNEQGKDGKSQSGLGIFAGTVMDAIPESIMIGASLLTGQGVSAVLVVSIFVSNIPEGLSSTVGMQQSGFSRKKIFWMWLAVLTISALASMLGYLFLEMLPKELKAGIGAFAGGGIIAMLCSTMAPEAYEEGGPIVGLIASMGLLAALVLSI</sequence>
<evidence type="ECO:0000256" key="4">
    <source>
        <dbReference type="ARBA" id="ARBA00022692"/>
    </source>
</evidence>
<feature type="transmembrane region" description="Helical" evidence="9">
    <location>
        <begin position="6"/>
        <end position="24"/>
    </location>
</feature>
<comment type="similarity">
    <text evidence="2">Belongs to the ZIP transporter (TC 2.A.5) family.</text>
</comment>